<dbReference type="AlphaFoldDB" id="A0A5M3X1C5"/>
<dbReference type="RefSeq" id="WP_155360667.1">
    <property type="nucleotide sequence ID" value="NZ_BAAAHL010000014.1"/>
</dbReference>
<proteinExistence type="predicted"/>
<name>A0A5M3X1C5_9ACTN</name>
<keyword evidence="2" id="KW-1185">Reference proteome</keyword>
<protein>
    <submittedName>
        <fullName evidence="1">Uncharacterized protein</fullName>
    </submittedName>
</protein>
<sequence>MLIATGLWARPMITAAGFLLAIVLPVVFSQVIVVTLARGRAADGGYALQLSGYME</sequence>
<comment type="caution">
    <text evidence="1">The sequence shown here is derived from an EMBL/GenBank/DDBJ whole genome shotgun (WGS) entry which is preliminary data.</text>
</comment>
<reference evidence="1 2" key="1">
    <citation type="submission" date="2019-10" db="EMBL/GenBank/DDBJ databases">
        <title>Whole genome shotgun sequence of Acrocarpospora macrocephala NBRC 16266.</title>
        <authorList>
            <person name="Ichikawa N."/>
            <person name="Kimura A."/>
            <person name="Kitahashi Y."/>
            <person name="Komaki H."/>
            <person name="Oguchi A."/>
        </authorList>
    </citation>
    <scope>NUCLEOTIDE SEQUENCE [LARGE SCALE GENOMIC DNA]</scope>
    <source>
        <strain evidence="1 2">NBRC 16266</strain>
    </source>
</reference>
<evidence type="ECO:0000313" key="2">
    <source>
        <dbReference type="Proteomes" id="UP000331127"/>
    </source>
</evidence>
<gene>
    <name evidence="1" type="ORF">Amac_091540</name>
</gene>
<organism evidence="1 2">
    <name type="scientific">Acrocarpospora macrocephala</name>
    <dbReference type="NCBI Taxonomy" id="150177"/>
    <lineage>
        <taxon>Bacteria</taxon>
        <taxon>Bacillati</taxon>
        <taxon>Actinomycetota</taxon>
        <taxon>Actinomycetes</taxon>
        <taxon>Streptosporangiales</taxon>
        <taxon>Streptosporangiaceae</taxon>
        <taxon>Acrocarpospora</taxon>
    </lineage>
</organism>
<evidence type="ECO:0000313" key="1">
    <source>
        <dbReference type="EMBL" id="GES15557.1"/>
    </source>
</evidence>
<dbReference type="EMBL" id="BLAE01000078">
    <property type="protein sequence ID" value="GES15557.1"/>
    <property type="molecule type" value="Genomic_DNA"/>
</dbReference>
<accession>A0A5M3X1C5</accession>
<dbReference type="Proteomes" id="UP000331127">
    <property type="component" value="Unassembled WGS sequence"/>
</dbReference>